<evidence type="ECO:0000313" key="3">
    <source>
        <dbReference type="EMBL" id="BBN47259.1"/>
    </source>
</evidence>
<dbReference type="Proteomes" id="UP000327362">
    <property type="component" value="Chromosome"/>
</dbReference>
<accession>A0AAI8SL74</accession>
<dbReference type="InterPro" id="IPR010921">
    <property type="entry name" value="Trp_repressor/repl_initiator"/>
</dbReference>
<dbReference type="EMBL" id="AP020326">
    <property type="protein sequence ID" value="BBN47259.1"/>
    <property type="molecule type" value="Genomic_DNA"/>
</dbReference>
<organism evidence="3 4">
    <name type="scientific">Mycobacterium avium subsp. hominissuis</name>
    <dbReference type="NCBI Taxonomy" id="439334"/>
    <lineage>
        <taxon>Bacteria</taxon>
        <taxon>Bacillati</taxon>
        <taxon>Actinomycetota</taxon>
        <taxon>Actinomycetes</taxon>
        <taxon>Mycobacteriales</taxon>
        <taxon>Mycobacteriaceae</taxon>
        <taxon>Mycobacterium</taxon>
        <taxon>Mycobacterium avium complex (MAC)</taxon>
    </lineage>
</organism>
<protein>
    <recommendedName>
        <fullName evidence="2">Insertion element IS150 protein InsJ-like helix-turn-helix domain-containing protein</fullName>
    </recommendedName>
</protein>
<proteinExistence type="predicted"/>
<dbReference type="Pfam" id="PF13518">
    <property type="entry name" value="HTH_28"/>
    <property type="match status" value="1"/>
</dbReference>
<evidence type="ECO:0000313" key="4">
    <source>
        <dbReference type="Proteomes" id="UP000327362"/>
    </source>
</evidence>
<sequence length="73" mass="8164">MGGVVDQQGLVEYRYRAVCEVLGGSPIGEVALRYGTTRQSLDSWRARFKQEGMDGLADRSRRPHSSPSMHVVR</sequence>
<feature type="region of interest" description="Disordered" evidence="1">
    <location>
        <begin position="52"/>
        <end position="73"/>
    </location>
</feature>
<evidence type="ECO:0000256" key="1">
    <source>
        <dbReference type="SAM" id="MobiDB-lite"/>
    </source>
</evidence>
<feature type="domain" description="Insertion element IS150 protein InsJ-like helix-turn-helix" evidence="2">
    <location>
        <begin position="14"/>
        <end position="64"/>
    </location>
</feature>
<dbReference type="InterPro" id="IPR055247">
    <property type="entry name" value="InsJ-like_HTH"/>
</dbReference>
<dbReference type="GO" id="GO:0043565">
    <property type="term" value="F:sequence-specific DNA binding"/>
    <property type="evidence" value="ECO:0007669"/>
    <property type="project" value="InterPro"/>
</dbReference>
<gene>
    <name evidence="3" type="ORF">JPH1_17340</name>
</gene>
<dbReference type="AlphaFoldDB" id="A0AAI8SL74"/>
<reference evidence="3 4" key="1">
    <citation type="submission" date="2019-09" db="EMBL/GenBank/DDBJ databases">
        <title>Complete genome sequence of Mycobacterium avium subsp. hominissuis strain JP-H-1.</title>
        <authorList>
            <person name="Kinoshita Y."/>
            <person name="Niwa H."/>
            <person name="Uchida-Fujii E."/>
            <person name="Nukada T."/>
        </authorList>
    </citation>
    <scope>NUCLEOTIDE SEQUENCE [LARGE SCALE GENOMIC DNA]</scope>
    <source>
        <strain evidence="3 4">JP-H-1</strain>
    </source>
</reference>
<dbReference type="SUPFAM" id="SSF48295">
    <property type="entry name" value="TrpR-like"/>
    <property type="match status" value="1"/>
</dbReference>
<name>A0AAI8SL74_MYCAV</name>
<evidence type="ECO:0000259" key="2">
    <source>
        <dbReference type="Pfam" id="PF13518"/>
    </source>
</evidence>